<proteinExistence type="predicted"/>
<reference evidence="1" key="2">
    <citation type="submission" date="2020-11" db="EMBL/GenBank/DDBJ databases">
        <authorList>
            <consortium name="DOE Joint Genome Institute"/>
            <person name="Kuo A."/>
            <person name="Miyauchi S."/>
            <person name="Kiss E."/>
            <person name="Drula E."/>
            <person name="Kohler A."/>
            <person name="Sanchez-Garcia M."/>
            <person name="Andreopoulos B."/>
            <person name="Barry K.W."/>
            <person name="Bonito G."/>
            <person name="Buee M."/>
            <person name="Carver A."/>
            <person name="Chen C."/>
            <person name="Cichocki N."/>
            <person name="Clum A."/>
            <person name="Culley D."/>
            <person name="Crous P.W."/>
            <person name="Fauchery L."/>
            <person name="Girlanda M."/>
            <person name="Hayes R."/>
            <person name="Keri Z."/>
            <person name="Labutti K."/>
            <person name="Lipzen A."/>
            <person name="Lombard V."/>
            <person name="Magnuson J."/>
            <person name="Maillard F."/>
            <person name="Morin E."/>
            <person name="Murat C."/>
            <person name="Nolan M."/>
            <person name="Ohm R."/>
            <person name="Pangilinan J."/>
            <person name="Pereira M."/>
            <person name="Perotto S."/>
            <person name="Peter M."/>
            <person name="Riley R."/>
            <person name="Sitrit Y."/>
            <person name="Stielow B."/>
            <person name="Szollosi G."/>
            <person name="Zifcakova L."/>
            <person name="Stursova M."/>
            <person name="Spatafora J.W."/>
            <person name="Tedersoo L."/>
            <person name="Vaario L.-M."/>
            <person name="Yamada A."/>
            <person name="Yan M."/>
            <person name="Wang P."/>
            <person name="Xu J."/>
            <person name="Bruns T."/>
            <person name="Baldrian P."/>
            <person name="Vilgalys R."/>
            <person name="Henrissat B."/>
            <person name="Grigoriev I.V."/>
            <person name="Hibbett D."/>
            <person name="Nagy L.G."/>
            <person name="Martin F.M."/>
        </authorList>
    </citation>
    <scope>NUCLEOTIDE SEQUENCE</scope>
    <source>
        <strain evidence="1">UH-Tt-Lm1</strain>
    </source>
</reference>
<keyword evidence="2" id="KW-1185">Reference proteome</keyword>
<comment type="caution">
    <text evidence="1">The sequence shown here is derived from an EMBL/GenBank/DDBJ whole genome shotgun (WGS) entry which is preliminary data.</text>
</comment>
<protein>
    <submittedName>
        <fullName evidence="1">Uncharacterized protein</fullName>
    </submittedName>
</protein>
<name>A0A9P6L273_9AGAM</name>
<gene>
    <name evidence="1" type="ORF">BJ322DRAFT_1113250</name>
</gene>
<accession>A0A9P6L273</accession>
<dbReference type="Proteomes" id="UP000736335">
    <property type="component" value="Unassembled WGS sequence"/>
</dbReference>
<sequence length="145" mass="16695">MSIPSSVKFRSLEVQALKDPAPNTPYIFLSWQQLLHRARGKAQECHQLRRKQDALVRKVSKFTRRVADYERLTSYIAVSDYKNVSHVLQLGIKNGSSPGTVLSQLQLAIMKQYTPHPGTDCQEHGIFKLFITRSFFELFLPILMF</sequence>
<evidence type="ECO:0000313" key="1">
    <source>
        <dbReference type="EMBL" id="KAF9779441.1"/>
    </source>
</evidence>
<dbReference type="AlphaFoldDB" id="A0A9P6L273"/>
<organism evidence="1 2">
    <name type="scientific">Thelephora terrestris</name>
    <dbReference type="NCBI Taxonomy" id="56493"/>
    <lineage>
        <taxon>Eukaryota</taxon>
        <taxon>Fungi</taxon>
        <taxon>Dikarya</taxon>
        <taxon>Basidiomycota</taxon>
        <taxon>Agaricomycotina</taxon>
        <taxon>Agaricomycetes</taxon>
        <taxon>Thelephorales</taxon>
        <taxon>Thelephoraceae</taxon>
        <taxon>Thelephora</taxon>
    </lineage>
</organism>
<dbReference type="EMBL" id="WIUZ02000019">
    <property type="protein sequence ID" value="KAF9779441.1"/>
    <property type="molecule type" value="Genomic_DNA"/>
</dbReference>
<reference evidence="1" key="1">
    <citation type="journal article" date="2020" name="Nat. Commun.">
        <title>Large-scale genome sequencing of mycorrhizal fungi provides insights into the early evolution of symbiotic traits.</title>
        <authorList>
            <person name="Miyauchi S."/>
            <person name="Kiss E."/>
            <person name="Kuo A."/>
            <person name="Drula E."/>
            <person name="Kohler A."/>
            <person name="Sanchez-Garcia M."/>
            <person name="Morin E."/>
            <person name="Andreopoulos B."/>
            <person name="Barry K.W."/>
            <person name="Bonito G."/>
            <person name="Buee M."/>
            <person name="Carver A."/>
            <person name="Chen C."/>
            <person name="Cichocki N."/>
            <person name="Clum A."/>
            <person name="Culley D."/>
            <person name="Crous P.W."/>
            <person name="Fauchery L."/>
            <person name="Girlanda M."/>
            <person name="Hayes R.D."/>
            <person name="Keri Z."/>
            <person name="LaButti K."/>
            <person name="Lipzen A."/>
            <person name="Lombard V."/>
            <person name="Magnuson J."/>
            <person name="Maillard F."/>
            <person name="Murat C."/>
            <person name="Nolan M."/>
            <person name="Ohm R.A."/>
            <person name="Pangilinan J."/>
            <person name="Pereira M.F."/>
            <person name="Perotto S."/>
            <person name="Peter M."/>
            <person name="Pfister S."/>
            <person name="Riley R."/>
            <person name="Sitrit Y."/>
            <person name="Stielow J.B."/>
            <person name="Szollosi G."/>
            <person name="Zifcakova L."/>
            <person name="Stursova M."/>
            <person name="Spatafora J.W."/>
            <person name="Tedersoo L."/>
            <person name="Vaario L.M."/>
            <person name="Yamada A."/>
            <person name="Yan M."/>
            <person name="Wang P."/>
            <person name="Xu J."/>
            <person name="Bruns T."/>
            <person name="Baldrian P."/>
            <person name="Vilgalys R."/>
            <person name="Dunand C."/>
            <person name="Henrissat B."/>
            <person name="Grigoriev I.V."/>
            <person name="Hibbett D."/>
            <person name="Nagy L.G."/>
            <person name="Martin F.M."/>
        </authorList>
    </citation>
    <scope>NUCLEOTIDE SEQUENCE</scope>
    <source>
        <strain evidence="1">UH-Tt-Lm1</strain>
    </source>
</reference>
<evidence type="ECO:0000313" key="2">
    <source>
        <dbReference type="Proteomes" id="UP000736335"/>
    </source>
</evidence>